<evidence type="ECO:0000313" key="1">
    <source>
        <dbReference type="EMBL" id="KAF2478166.1"/>
    </source>
</evidence>
<dbReference type="Proteomes" id="UP000799755">
    <property type="component" value="Unassembled WGS sequence"/>
</dbReference>
<comment type="caution">
    <text evidence="1">The sequence shown here is derived from an EMBL/GenBank/DDBJ whole genome shotgun (WGS) entry which is preliminary data.</text>
</comment>
<organism evidence="1 2">
    <name type="scientific">Lindgomyces ingoldianus</name>
    <dbReference type="NCBI Taxonomy" id="673940"/>
    <lineage>
        <taxon>Eukaryota</taxon>
        <taxon>Fungi</taxon>
        <taxon>Dikarya</taxon>
        <taxon>Ascomycota</taxon>
        <taxon>Pezizomycotina</taxon>
        <taxon>Dothideomycetes</taxon>
        <taxon>Pleosporomycetidae</taxon>
        <taxon>Pleosporales</taxon>
        <taxon>Lindgomycetaceae</taxon>
        <taxon>Lindgomyces</taxon>
    </lineage>
</organism>
<evidence type="ECO:0000313" key="2">
    <source>
        <dbReference type="Proteomes" id="UP000799755"/>
    </source>
</evidence>
<proteinExistence type="predicted"/>
<dbReference type="EMBL" id="MU003492">
    <property type="protein sequence ID" value="KAF2478166.1"/>
    <property type="molecule type" value="Genomic_DNA"/>
</dbReference>
<sequence>MIRYFATMAALLPCMIPTLAQEERSNNVGPVSMITTELRNREIISGTTVLDDGRTFKYIQTMKPSMTGDVVYVDLITTVPTTSTAISKDEEEPQETKSPAELFPGAEKEQGSYDHIGCYNETMELENMGGYDTDACGISGSSVTI</sequence>
<accession>A0ACB6RGC5</accession>
<keyword evidence="2" id="KW-1185">Reference proteome</keyword>
<name>A0ACB6RGC5_9PLEO</name>
<gene>
    <name evidence="1" type="ORF">BDR25DRAFT_308970</name>
</gene>
<protein>
    <submittedName>
        <fullName evidence="1">Uncharacterized protein</fullName>
    </submittedName>
</protein>
<reference evidence="1" key="1">
    <citation type="journal article" date="2020" name="Stud. Mycol.">
        <title>101 Dothideomycetes genomes: a test case for predicting lifestyles and emergence of pathogens.</title>
        <authorList>
            <person name="Haridas S."/>
            <person name="Albert R."/>
            <person name="Binder M."/>
            <person name="Bloem J."/>
            <person name="Labutti K."/>
            <person name="Salamov A."/>
            <person name="Andreopoulos B."/>
            <person name="Baker S."/>
            <person name="Barry K."/>
            <person name="Bills G."/>
            <person name="Bluhm B."/>
            <person name="Cannon C."/>
            <person name="Castanera R."/>
            <person name="Culley D."/>
            <person name="Daum C."/>
            <person name="Ezra D."/>
            <person name="Gonzalez J."/>
            <person name="Henrissat B."/>
            <person name="Kuo A."/>
            <person name="Liang C."/>
            <person name="Lipzen A."/>
            <person name="Lutzoni F."/>
            <person name="Magnuson J."/>
            <person name="Mondo S."/>
            <person name="Nolan M."/>
            <person name="Ohm R."/>
            <person name="Pangilinan J."/>
            <person name="Park H.-J."/>
            <person name="Ramirez L."/>
            <person name="Alfaro M."/>
            <person name="Sun H."/>
            <person name="Tritt A."/>
            <person name="Yoshinaga Y."/>
            <person name="Zwiers L.-H."/>
            <person name="Turgeon B."/>
            <person name="Goodwin S."/>
            <person name="Spatafora J."/>
            <person name="Crous P."/>
            <person name="Grigoriev I."/>
        </authorList>
    </citation>
    <scope>NUCLEOTIDE SEQUENCE</scope>
    <source>
        <strain evidence="1">ATCC 200398</strain>
    </source>
</reference>